<evidence type="ECO:0000313" key="2">
    <source>
        <dbReference type="Proteomes" id="UP000216013"/>
    </source>
</evidence>
<dbReference type="Pfam" id="PF09604">
    <property type="entry name" value="Potass_KdpF"/>
    <property type="match status" value="1"/>
</dbReference>
<accession>A0A268A7I1</accession>
<organism evidence="1 2">
    <name type="scientific">Terribacillus saccharophilus</name>
    <dbReference type="NCBI Taxonomy" id="361277"/>
    <lineage>
        <taxon>Bacteria</taxon>
        <taxon>Bacillati</taxon>
        <taxon>Bacillota</taxon>
        <taxon>Bacilli</taxon>
        <taxon>Bacillales</taxon>
        <taxon>Bacillaceae</taxon>
        <taxon>Terribacillus</taxon>
    </lineage>
</organism>
<comment type="caution">
    <text evidence="1">The sequence shown here is derived from an EMBL/GenBank/DDBJ whole genome shotgun (WGS) entry which is preliminary data.</text>
</comment>
<dbReference type="EMBL" id="NPBV01000027">
    <property type="protein sequence ID" value="PAD20070.1"/>
    <property type="molecule type" value="Genomic_DNA"/>
</dbReference>
<dbReference type="AlphaFoldDB" id="A0A268A7I1"/>
<name>A0A268A7I1_9BACI</name>
<dbReference type="Proteomes" id="UP000216013">
    <property type="component" value="Unassembled WGS sequence"/>
</dbReference>
<reference evidence="1 2" key="1">
    <citation type="submission" date="2017-07" db="EMBL/GenBank/DDBJ databases">
        <title>Isolation and whole genome analysis of endospore-forming bacteria from heroin.</title>
        <authorList>
            <person name="Kalinowski J."/>
            <person name="Ahrens B."/>
            <person name="Al-Dilaimi A."/>
            <person name="Winkler A."/>
            <person name="Wibberg D."/>
            <person name="Schleenbecker U."/>
            <person name="Ruckert C."/>
            <person name="Wolfel R."/>
            <person name="Grass G."/>
        </authorList>
    </citation>
    <scope>NUCLEOTIDE SEQUENCE [LARGE SCALE GENOMIC DNA]</scope>
    <source>
        <strain evidence="1 2">7528</strain>
    </source>
</reference>
<dbReference type="RefSeq" id="WP_095233648.1">
    <property type="nucleotide sequence ID" value="NZ_KZ614143.1"/>
</dbReference>
<dbReference type="InterPro" id="IPR011726">
    <property type="entry name" value="KdpF"/>
</dbReference>
<evidence type="ECO:0000313" key="1">
    <source>
        <dbReference type="EMBL" id="PAD20070.1"/>
    </source>
</evidence>
<sequence length="27" mass="3031">MIQIGLLVLGVAVIGYLVYALFYPEKF</sequence>
<protein>
    <submittedName>
        <fullName evidence="1">K(+)-transporting ATPase subunit F</fullName>
    </submittedName>
</protein>
<dbReference type="GO" id="GO:0005886">
    <property type="term" value="C:plasma membrane"/>
    <property type="evidence" value="ECO:0007669"/>
    <property type="project" value="InterPro"/>
</dbReference>
<proteinExistence type="predicted"/>
<dbReference type="GO" id="GO:0008556">
    <property type="term" value="F:P-type potassium transmembrane transporter activity"/>
    <property type="evidence" value="ECO:0007669"/>
    <property type="project" value="InterPro"/>
</dbReference>
<dbReference type="NCBIfam" id="TIGR02115">
    <property type="entry name" value="potass_kdpF"/>
    <property type="match status" value="1"/>
</dbReference>
<gene>
    <name evidence="1" type="primary">kdpF</name>
    <name evidence="1" type="ORF">CHH64_16705</name>
</gene>